<keyword evidence="9" id="KW-0444">Lipid biosynthesis</keyword>
<keyword evidence="17" id="KW-1208">Phospholipid metabolism</keyword>
<dbReference type="RefSeq" id="WP_236098858.1">
    <property type="nucleotide sequence ID" value="NZ_JAKGUD010000003.1"/>
</dbReference>
<evidence type="ECO:0000256" key="1">
    <source>
        <dbReference type="ARBA" id="ARBA00001698"/>
    </source>
</evidence>
<dbReference type="PROSITE" id="PS01315">
    <property type="entry name" value="CDS"/>
    <property type="match status" value="1"/>
</dbReference>
<evidence type="ECO:0000313" key="20">
    <source>
        <dbReference type="EMBL" id="MCF4142107.1"/>
    </source>
</evidence>
<gene>
    <name evidence="20" type="ORF">L2W38_04700</name>
</gene>
<evidence type="ECO:0000256" key="3">
    <source>
        <dbReference type="ARBA" id="ARBA00005119"/>
    </source>
</evidence>
<evidence type="ECO:0000256" key="8">
    <source>
        <dbReference type="ARBA" id="ARBA00022475"/>
    </source>
</evidence>
<reference evidence="20 21" key="1">
    <citation type="submission" date="2022-01" db="EMBL/GenBank/DDBJ databases">
        <title>Dethiosulfovibrio faecalis sp. nov., a novel proteolytic, non-sulfur-reducing bacterium isolated from a marine aquaculture solid waste bioreactor.</title>
        <authorList>
            <person name="Grabowski S."/>
            <person name="Apolinario E."/>
            <person name="Schneider N."/>
            <person name="Marshall C.W."/>
            <person name="Sowers K.R."/>
        </authorList>
    </citation>
    <scope>NUCLEOTIDE SEQUENCE [LARGE SCALE GENOMIC DNA]</scope>
    <source>
        <strain evidence="20 21">DSM 12537</strain>
    </source>
</reference>
<feature type="transmembrane region" description="Helical" evidence="19">
    <location>
        <begin position="86"/>
        <end position="104"/>
    </location>
</feature>
<comment type="pathway">
    <text evidence="3 18">Phospholipid metabolism; CDP-diacylglycerol biosynthesis; CDP-diacylglycerol from sn-glycerol 3-phosphate: step 3/3.</text>
</comment>
<comment type="catalytic activity">
    <reaction evidence="1 18">
        <text>a 1,2-diacyl-sn-glycero-3-phosphate + CTP + H(+) = a CDP-1,2-diacyl-sn-glycerol + diphosphate</text>
        <dbReference type="Rhea" id="RHEA:16229"/>
        <dbReference type="ChEBI" id="CHEBI:15378"/>
        <dbReference type="ChEBI" id="CHEBI:33019"/>
        <dbReference type="ChEBI" id="CHEBI:37563"/>
        <dbReference type="ChEBI" id="CHEBI:58332"/>
        <dbReference type="ChEBI" id="CHEBI:58608"/>
        <dbReference type="EC" id="2.7.7.41"/>
    </reaction>
</comment>
<comment type="similarity">
    <text evidence="5 18">Belongs to the CDS family.</text>
</comment>
<evidence type="ECO:0000313" key="21">
    <source>
        <dbReference type="Proteomes" id="UP001200430"/>
    </source>
</evidence>
<dbReference type="Proteomes" id="UP001200430">
    <property type="component" value="Unassembled WGS sequence"/>
</dbReference>
<evidence type="ECO:0000256" key="4">
    <source>
        <dbReference type="ARBA" id="ARBA00005189"/>
    </source>
</evidence>
<feature type="transmembrane region" description="Helical" evidence="19">
    <location>
        <begin position="253"/>
        <end position="270"/>
    </location>
</feature>
<evidence type="ECO:0000256" key="11">
    <source>
        <dbReference type="ARBA" id="ARBA00022692"/>
    </source>
</evidence>
<evidence type="ECO:0000256" key="9">
    <source>
        <dbReference type="ARBA" id="ARBA00022516"/>
    </source>
</evidence>
<keyword evidence="12 18" id="KW-0548">Nucleotidyltransferase</keyword>
<accession>A0ABS9ELM5</accession>
<proteinExistence type="inferred from homology"/>
<feature type="transmembrane region" description="Helical" evidence="19">
    <location>
        <begin position="186"/>
        <end position="204"/>
    </location>
</feature>
<organism evidence="20 21">
    <name type="scientific">Dethiosulfovibrio marinus</name>
    <dbReference type="NCBI Taxonomy" id="133532"/>
    <lineage>
        <taxon>Bacteria</taxon>
        <taxon>Thermotogati</taxon>
        <taxon>Synergistota</taxon>
        <taxon>Synergistia</taxon>
        <taxon>Synergistales</taxon>
        <taxon>Dethiosulfovibrionaceae</taxon>
        <taxon>Dethiosulfovibrio</taxon>
    </lineage>
</organism>
<keyword evidence="10 18" id="KW-0808">Transferase</keyword>
<keyword evidence="16" id="KW-0594">Phospholipid biosynthesis</keyword>
<keyword evidence="13 19" id="KW-1133">Transmembrane helix</keyword>
<protein>
    <recommendedName>
        <fullName evidence="7 18">Phosphatidate cytidylyltransferase</fullName>
        <ecNumber evidence="6 18">2.7.7.41</ecNumber>
    </recommendedName>
</protein>
<evidence type="ECO:0000256" key="14">
    <source>
        <dbReference type="ARBA" id="ARBA00023098"/>
    </source>
</evidence>
<evidence type="ECO:0000256" key="10">
    <source>
        <dbReference type="ARBA" id="ARBA00022679"/>
    </source>
</evidence>
<keyword evidence="8" id="KW-1003">Cell membrane</keyword>
<comment type="pathway">
    <text evidence="4">Lipid metabolism.</text>
</comment>
<evidence type="ECO:0000256" key="5">
    <source>
        <dbReference type="ARBA" id="ARBA00010185"/>
    </source>
</evidence>
<evidence type="ECO:0000256" key="12">
    <source>
        <dbReference type="ARBA" id="ARBA00022695"/>
    </source>
</evidence>
<keyword evidence="15 19" id="KW-0472">Membrane</keyword>
<evidence type="ECO:0000256" key="15">
    <source>
        <dbReference type="ARBA" id="ARBA00023136"/>
    </source>
</evidence>
<dbReference type="PANTHER" id="PTHR46382">
    <property type="entry name" value="PHOSPHATIDATE CYTIDYLYLTRANSFERASE"/>
    <property type="match status" value="1"/>
</dbReference>
<feature type="transmembrane region" description="Helical" evidence="19">
    <location>
        <begin position="64"/>
        <end position="80"/>
    </location>
</feature>
<evidence type="ECO:0000256" key="6">
    <source>
        <dbReference type="ARBA" id="ARBA00012487"/>
    </source>
</evidence>
<name>A0ABS9ELM5_9BACT</name>
<evidence type="ECO:0000256" key="16">
    <source>
        <dbReference type="ARBA" id="ARBA00023209"/>
    </source>
</evidence>
<feature type="transmembrane region" description="Helical" evidence="19">
    <location>
        <begin position="146"/>
        <end position="165"/>
    </location>
</feature>
<comment type="caution">
    <text evidence="20">The sequence shown here is derived from an EMBL/GenBank/DDBJ whole genome shotgun (WGS) entry which is preliminary data.</text>
</comment>
<comment type="subcellular location">
    <subcellularLocation>
        <location evidence="2">Cell membrane</location>
        <topology evidence="2">Multi-pass membrane protein</topology>
    </subcellularLocation>
</comment>
<dbReference type="PANTHER" id="PTHR46382:SF1">
    <property type="entry name" value="PHOSPHATIDATE CYTIDYLYLTRANSFERASE"/>
    <property type="match status" value="1"/>
</dbReference>
<dbReference type="Pfam" id="PF01148">
    <property type="entry name" value="CTP_transf_1"/>
    <property type="match status" value="1"/>
</dbReference>
<keyword evidence="14" id="KW-0443">Lipid metabolism</keyword>
<dbReference type="GO" id="GO:0016779">
    <property type="term" value="F:nucleotidyltransferase activity"/>
    <property type="evidence" value="ECO:0007669"/>
    <property type="project" value="UniProtKB-KW"/>
</dbReference>
<keyword evidence="11 18" id="KW-0812">Transmembrane</keyword>
<keyword evidence="21" id="KW-1185">Reference proteome</keyword>
<feature type="transmembrane region" description="Helical" evidence="19">
    <location>
        <begin position="12"/>
        <end position="28"/>
    </location>
</feature>
<evidence type="ECO:0000256" key="7">
    <source>
        <dbReference type="ARBA" id="ARBA00019373"/>
    </source>
</evidence>
<dbReference type="EMBL" id="JAKGUD010000003">
    <property type="protein sequence ID" value="MCF4142107.1"/>
    <property type="molecule type" value="Genomic_DNA"/>
</dbReference>
<dbReference type="EC" id="2.7.7.41" evidence="6 18"/>
<evidence type="ECO:0000256" key="18">
    <source>
        <dbReference type="RuleBase" id="RU003938"/>
    </source>
</evidence>
<evidence type="ECO:0000256" key="13">
    <source>
        <dbReference type="ARBA" id="ARBA00022989"/>
    </source>
</evidence>
<sequence length="275" mass="29281">MAGLSKKGRELLTRSLSGALIVIAILGGVSYGGWLWGVMVTLVGVISLDEFYQLAAKRLKISKGIGLIFGAAILMAVGLGHVESHVILVSLALAFIAVLSIEMLRRQYSGISTAIENGAGTLAGLVFVVLPWSFSVILRGGPYGKVLLLSVFLCTWACDVSAYVVGTLWGRHKLCDNISPNKTWEGFCSGVAGSFLMAAAIAYVRSFPPLPLLIVGLICGIAGQMGDLCESILKREASVKDTGKILPGHGGMLDRFDSVLISLTLVYFVFEVAWR</sequence>
<dbReference type="InterPro" id="IPR000374">
    <property type="entry name" value="PC_trans"/>
</dbReference>
<feature type="transmembrane region" description="Helical" evidence="19">
    <location>
        <begin position="116"/>
        <end position="134"/>
    </location>
</feature>
<evidence type="ECO:0000256" key="19">
    <source>
        <dbReference type="SAM" id="Phobius"/>
    </source>
</evidence>
<evidence type="ECO:0000256" key="17">
    <source>
        <dbReference type="ARBA" id="ARBA00023264"/>
    </source>
</evidence>
<evidence type="ECO:0000256" key="2">
    <source>
        <dbReference type="ARBA" id="ARBA00004651"/>
    </source>
</evidence>